<accession>A0ABQ1H2Z3</accession>
<dbReference type="SMART" id="SM00267">
    <property type="entry name" value="GGDEF"/>
    <property type="match status" value="1"/>
</dbReference>
<keyword evidence="12" id="KW-1185">Reference proteome</keyword>
<evidence type="ECO:0000256" key="7">
    <source>
        <dbReference type="ARBA" id="ARBA00023136"/>
    </source>
</evidence>
<evidence type="ECO:0000256" key="4">
    <source>
        <dbReference type="ARBA" id="ARBA00022475"/>
    </source>
</evidence>
<evidence type="ECO:0000256" key="3">
    <source>
        <dbReference type="ARBA" id="ARBA00012528"/>
    </source>
</evidence>
<proteinExistence type="predicted"/>
<dbReference type="EC" id="2.7.7.65" evidence="3"/>
<dbReference type="Gene3D" id="3.30.450.20">
    <property type="entry name" value="PAS domain"/>
    <property type="match status" value="1"/>
</dbReference>
<dbReference type="Pfam" id="PF00990">
    <property type="entry name" value="GGDEF"/>
    <property type="match status" value="1"/>
</dbReference>
<dbReference type="PANTHER" id="PTHR45138:SF24">
    <property type="entry name" value="DIGUANYLATE CYCLASE DGCC-RELATED"/>
    <property type="match status" value="1"/>
</dbReference>
<feature type="transmembrane region" description="Helical" evidence="9">
    <location>
        <begin position="12"/>
        <end position="32"/>
    </location>
</feature>
<comment type="caution">
    <text evidence="11">The sequence shown here is derived from an EMBL/GenBank/DDBJ whole genome shotgun (WGS) entry which is preliminary data.</text>
</comment>
<dbReference type="PANTHER" id="PTHR45138">
    <property type="entry name" value="REGULATORY COMPONENTS OF SENSORY TRANSDUCTION SYSTEM"/>
    <property type="match status" value="1"/>
</dbReference>
<dbReference type="PROSITE" id="PS50887">
    <property type="entry name" value="GGDEF"/>
    <property type="match status" value="1"/>
</dbReference>
<evidence type="ECO:0000256" key="6">
    <source>
        <dbReference type="ARBA" id="ARBA00022989"/>
    </source>
</evidence>
<evidence type="ECO:0000259" key="10">
    <source>
        <dbReference type="PROSITE" id="PS50887"/>
    </source>
</evidence>
<dbReference type="CDD" id="cd01949">
    <property type="entry name" value="GGDEF"/>
    <property type="match status" value="1"/>
</dbReference>
<evidence type="ECO:0000256" key="2">
    <source>
        <dbReference type="ARBA" id="ARBA00004665"/>
    </source>
</evidence>
<dbReference type="RefSeq" id="WP_188474753.1">
    <property type="nucleotide sequence ID" value="NZ_BMFZ01000010.1"/>
</dbReference>
<evidence type="ECO:0000256" key="8">
    <source>
        <dbReference type="ARBA" id="ARBA00034247"/>
    </source>
</evidence>
<dbReference type="EMBL" id="BMFZ01000010">
    <property type="protein sequence ID" value="GGA55968.1"/>
    <property type="molecule type" value="Genomic_DNA"/>
</dbReference>
<feature type="domain" description="GGDEF" evidence="10">
    <location>
        <begin position="354"/>
        <end position="486"/>
    </location>
</feature>
<comment type="subcellular location">
    <subcellularLocation>
        <location evidence="1">Cell membrane</location>
        <topology evidence="1">Multi-pass membrane protein</topology>
    </subcellularLocation>
</comment>
<evidence type="ECO:0000256" key="5">
    <source>
        <dbReference type="ARBA" id="ARBA00022692"/>
    </source>
</evidence>
<dbReference type="Proteomes" id="UP000627464">
    <property type="component" value="Unassembled WGS sequence"/>
</dbReference>
<feature type="transmembrane region" description="Helical" evidence="9">
    <location>
        <begin position="295"/>
        <end position="316"/>
    </location>
</feature>
<dbReference type="InterPro" id="IPR033479">
    <property type="entry name" value="dCache_1"/>
</dbReference>
<reference evidence="12" key="1">
    <citation type="journal article" date="2019" name="Int. J. Syst. Evol. Microbiol.">
        <title>The Global Catalogue of Microorganisms (GCM) 10K type strain sequencing project: providing services to taxonomists for standard genome sequencing and annotation.</title>
        <authorList>
            <consortium name="The Broad Institute Genomics Platform"/>
            <consortium name="The Broad Institute Genome Sequencing Center for Infectious Disease"/>
            <person name="Wu L."/>
            <person name="Ma J."/>
        </authorList>
    </citation>
    <scope>NUCLEOTIDE SEQUENCE [LARGE SCALE GENOMIC DNA]</scope>
    <source>
        <strain evidence="12">CGMCC 1.12806</strain>
    </source>
</reference>
<dbReference type="Gene3D" id="3.30.70.270">
    <property type="match status" value="1"/>
</dbReference>
<evidence type="ECO:0000313" key="12">
    <source>
        <dbReference type="Proteomes" id="UP000627464"/>
    </source>
</evidence>
<protein>
    <recommendedName>
        <fullName evidence="3">diguanylate cyclase</fullName>
        <ecNumber evidence="3">2.7.7.65</ecNumber>
    </recommendedName>
</protein>
<dbReference type="SUPFAM" id="SSF55073">
    <property type="entry name" value="Nucleotide cyclase"/>
    <property type="match status" value="1"/>
</dbReference>
<dbReference type="CDD" id="cd18773">
    <property type="entry name" value="PDC1_HK_sensor"/>
    <property type="match status" value="1"/>
</dbReference>
<dbReference type="Pfam" id="PF02743">
    <property type="entry name" value="dCache_1"/>
    <property type="match status" value="1"/>
</dbReference>
<dbReference type="InterPro" id="IPR029787">
    <property type="entry name" value="Nucleotide_cyclase"/>
</dbReference>
<keyword evidence="7 9" id="KW-0472">Membrane</keyword>
<comment type="catalytic activity">
    <reaction evidence="8">
        <text>2 GTP = 3',3'-c-di-GMP + 2 diphosphate</text>
        <dbReference type="Rhea" id="RHEA:24898"/>
        <dbReference type="ChEBI" id="CHEBI:33019"/>
        <dbReference type="ChEBI" id="CHEBI:37565"/>
        <dbReference type="ChEBI" id="CHEBI:58805"/>
        <dbReference type="EC" id="2.7.7.65"/>
    </reaction>
</comment>
<evidence type="ECO:0000256" key="1">
    <source>
        <dbReference type="ARBA" id="ARBA00004651"/>
    </source>
</evidence>
<keyword evidence="5 9" id="KW-0812">Transmembrane</keyword>
<evidence type="ECO:0000256" key="9">
    <source>
        <dbReference type="SAM" id="Phobius"/>
    </source>
</evidence>
<dbReference type="InterPro" id="IPR043128">
    <property type="entry name" value="Rev_trsase/Diguanyl_cyclase"/>
</dbReference>
<dbReference type="InterPro" id="IPR000160">
    <property type="entry name" value="GGDEF_dom"/>
</dbReference>
<dbReference type="InterPro" id="IPR050469">
    <property type="entry name" value="Diguanylate_Cyclase"/>
</dbReference>
<organism evidence="11 12">
    <name type="scientific">Hafnia psychrotolerans</name>
    <dbReference type="NCBI Taxonomy" id="1477018"/>
    <lineage>
        <taxon>Bacteria</taxon>
        <taxon>Pseudomonadati</taxon>
        <taxon>Pseudomonadota</taxon>
        <taxon>Gammaproteobacteria</taxon>
        <taxon>Enterobacterales</taxon>
        <taxon>Hafniaceae</taxon>
        <taxon>Hafnia</taxon>
    </lineage>
</organism>
<keyword evidence="4" id="KW-1003">Cell membrane</keyword>
<keyword evidence="6 9" id="KW-1133">Transmembrane helix</keyword>
<comment type="pathway">
    <text evidence="2">Purine metabolism; 3',5'-cyclic di-GMP biosynthesis.</text>
</comment>
<sequence>MNSPYWLTKTRVIILFTVMLLTAFMLISWSSYEVARQSLNNEIEENILPLTSDNVYSEIQQDLLKPILITSLMAHDTFVRDWVLNHEQDPDAMIRYLKEIDHRFDTVFSYFVSDKTYRYYDPKRVLETVSEKALRDRWFFQVKALPADKPYSIDVRPDPEDHTHLDVFVNHKVDDYKGDFIGVTGIGISVEKIKVLIEKYEQRYSRTIYFVDKSGQVVLHGQSFQRAANIRQQPGLGPLTTAILTVPGGSYRYQVQGHQVLLNTRLLPEFDWYLMVEQSNHPLEKVLFITLLKNLSIGIVVSVLFLLLLWLTIGGYQRRLEQMATKDKLTGVMNRQAFEHQFLRMRSNMLQQGKLASLTIIDIDYFKPINDLHGHSIGDLAIEHIARLIQTSLRYSDGMCRWGGDEFLVLMPECNGEQAVARMRTLSERIEQSPLISGNKTIPITISCGIAEIQGKEELRSLVERADTALYQAKRQGRNCVVKMEG</sequence>
<name>A0ABQ1H2Z3_9GAMM</name>
<gene>
    <name evidence="11" type="ORF">GCM10011328_34250</name>
</gene>
<evidence type="ECO:0000313" key="11">
    <source>
        <dbReference type="EMBL" id="GGA55968.1"/>
    </source>
</evidence>
<dbReference type="NCBIfam" id="TIGR00254">
    <property type="entry name" value="GGDEF"/>
    <property type="match status" value="1"/>
</dbReference>